<evidence type="ECO:0000256" key="1">
    <source>
        <dbReference type="SAM" id="MobiDB-lite"/>
    </source>
</evidence>
<name>A0A9Q0GW55_9MAGN</name>
<feature type="compositionally biased region" description="Acidic residues" evidence="1">
    <location>
        <begin position="24"/>
        <end position="38"/>
    </location>
</feature>
<evidence type="ECO:0000313" key="3">
    <source>
        <dbReference type="Proteomes" id="UP001141806"/>
    </source>
</evidence>
<gene>
    <name evidence="2" type="ORF">NE237_012050</name>
</gene>
<dbReference type="Proteomes" id="UP001141806">
    <property type="component" value="Unassembled WGS sequence"/>
</dbReference>
<comment type="caution">
    <text evidence="2">The sequence shown here is derived from an EMBL/GenBank/DDBJ whole genome shotgun (WGS) entry which is preliminary data.</text>
</comment>
<accession>A0A9Q0GW55</accession>
<dbReference type="EMBL" id="JAMYWD010000011">
    <property type="protein sequence ID" value="KAJ4955267.1"/>
    <property type="molecule type" value="Genomic_DNA"/>
</dbReference>
<sequence length="125" mass="13614">MVFGVKDLEHANAMDDATFCDFGDVSEDSEEEENDDWVNDGPSASLDSGDKENNGGNDGLSGSGASEDEENNVGERDELTRAADGCFLGEEEYTPCFLLGLEPFVGKEFDGLEEAYDFYNMTHDS</sequence>
<keyword evidence="3" id="KW-1185">Reference proteome</keyword>
<proteinExistence type="predicted"/>
<organism evidence="2 3">
    <name type="scientific">Protea cynaroides</name>
    <dbReference type="NCBI Taxonomy" id="273540"/>
    <lineage>
        <taxon>Eukaryota</taxon>
        <taxon>Viridiplantae</taxon>
        <taxon>Streptophyta</taxon>
        <taxon>Embryophyta</taxon>
        <taxon>Tracheophyta</taxon>
        <taxon>Spermatophyta</taxon>
        <taxon>Magnoliopsida</taxon>
        <taxon>Proteales</taxon>
        <taxon>Proteaceae</taxon>
        <taxon>Protea</taxon>
    </lineage>
</organism>
<reference evidence="2" key="1">
    <citation type="journal article" date="2023" name="Plant J.">
        <title>The genome of the king protea, Protea cynaroides.</title>
        <authorList>
            <person name="Chang J."/>
            <person name="Duong T.A."/>
            <person name="Schoeman C."/>
            <person name="Ma X."/>
            <person name="Roodt D."/>
            <person name="Barker N."/>
            <person name="Li Z."/>
            <person name="Van de Peer Y."/>
            <person name="Mizrachi E."/>
        </authorList>
    </citation>
    <scope>NUCLEOTIDE SEQUENCE</scope>
    <source>
        <tissue evidence="2">Young leaves</tissue>
    </source>
</reference>
<protein>
    <submittedName>
        <fullName evidence="2">Uncharacterized protein</fullName>
    </submittedName>
</protein>
<feature type="region of interest" description="Disordered" evidence="1">
    <location>
        <begin position="17"/>
        <end position="78"/>
    </location>
</feature>
<evidence type="ECO:0000313" key="2">
    <source>
        <dbReference type="EMBL" id="KAJ4955267.1"/>
    </source>
</evidence>
<dbReference type="AlphaFoldDB" id="A0A9Q0GW55"/>